<keyword evidence="2" id="KW-0067">ATP-binding</keyword>
<dbReference type="RefSeq" id="WP_208345886.1">
    <property type="nucleotide sequence ID" value="NZ_CAWQFN010000761.1"/>
</dbReference>
<evidence type="ECO:0000259" key="1">
    <source>
        <dbReference type="Pfam" id="PF13191"/>
    </source>
</evidence>
<comment type="caution">
    <text evidence="2">The sequence shown here is derived from an EMBL/GenBank/DDBJ whole genome shotgun (WGS) entry which is preliminary data.</text>
</comment>
<dbReference type="Pfam" id="PF13191">
    <property type="entry name" value="AAA_16"/>
    <property type="match status" value="1"/>
</dbReference>
<name>A0AAP5I525_9CYAN</name>
<dbReference type="Proteomes" id="UP000667802">
    <property type="component" value="Unassembled WGS sequence"/>
</dbReference>
<dbReference type="Gene3D" id="3.40.50.300">
    <property type="entry name" value="P-loop containing nucleotide triphosphate hydrolases"/>
    <property type="match status" value="1"/>
</dbReference>
<evidence type="ECO:0000313" key="3">
    <source>
        <dbReference type="Proteomes" id="UP000667802"/>
    </source>
</evidence>
<keyword evidence="2" id="KW-0547">Nucleotide-binding</keyword>
<reference evidence="3" key="1">
    <citation type="journal article" date="2021" name="Science">
        <title>Hunting the eagle killer: A cyanobacterial neurotoxin causes vacuolar myelinopathy.</title>
        <authorList>
            <person name="Breinlinger S."/>
            <person name="Phillips T.J."/>
            <person name="Haram B.N."/>
            <person name="Mares J."/>
            <person name="Martinez Yerena J.A."/>
            <person name="Hrouzek P."/>
            <person name="Sobotka R."/>
            <person name="Henderson W.M."/>
            <person name="Schmieder P."/>
            <person name="Williams S.M."/>
            <person name="Lauderdale J.D."/>
            <person name="Wilde H.D."/>
            <person name="Gerrin W."/>
            <person name="Kust A."/>
            <person name="Washington J.W."/>
            <person name="Wagner C."/>
            <person name="Geier B."/>
            <person name="Liebeke M."/>
            <person name="Enke H."/>
            <person name="Niedermeyer T.H.J."/>
            <person name="Wilde S.B."/>
        </authorList>
    </citation>
    <scope>NUCLEOTIDE SEQUENCE [LARGE SCALE GENOMIC DNA]</scope>
    <source>
        <strain evidence="3">Thurmond2011</strain>
    </source>
</reference>
<proteinExistence type="predicted"/>
<dbReference type="EMBL" id="JAALHA020000003">
    <property type="protein sequence ID" value="MDR9894820.1"/>
    <property type="molecule type" value="Genomic_DNA"/>
</dbReference>
<dbReference type="InterPro" id="IPR041664">
    <property type="entry name" value="AAA_16"/>
</dbReference>
<dbReference type="AlphaFoldDB" id="A0AAP5I525"/>
<keyword evidence="3" id="KW-1185">Reference proteome</keyword>
<dbReference type="GO" id="GO:0005524">
    <property type="term" value="F:ATP binding"/>
    <property type="evidence" value="ECO:0007669"/>
    <property type="project" value="UniProtKB-KW"/>
</dbReference>
<dbReference type="InterPro" id="IPR027417">
    <property type="entry name" value="P-loop_NTPase"/>
</dbReference>
<feature type="domain" description="Orc1-like AAA ATPase" evidence="1">
    <location>
        <begin position="16"/>
        <end position="148"/>
    </location>
</feature>
<evidence type="ECO:0000313" key="2">
    <source>
        <dbReference type="EMBL" id="MDR9894820.1"/>
    </source>
</evidence>
<sequence>MSNPFVVGQPIAPQHFVGRKSEIEAAFDQIFNRSHLAIWGGPGMGKSSFLEKLASPEAWEARGEDPSNAVIILFSCETINPFTASAFWREVLSIMRDKLESEPDLQTDIETLLEQGQTTKDSLRQILRKLGKIGKYLVLLIDDYDAALRENEQYSRANMETFLNESRNLAYHCQERRYLSMIVTSLKRLNELGPPLNPAGSPWYNHYLFQSLKPFTDVEVQKLLSILSITPELQKAIREIAGGHPALLQMASSLLYRELRSTQWQEPDSQTFTRNFESDSRQILETIWDRCSEVEQTLLMLMALSGLQGRLPQARFDLKGINIIYNQKERELVNLEERGIIIRSPEKAGQRVPSFASLIIERWVIQELKNSDNASLEKRQKGFLNLMSHEQAKKVTDAIKWAWQHKDEVPSALEWFGRVSAALPSGMIQSLVSWM</sequence>
<dbReference type="SUPFAM" id="SSF52540">
    <property type="entry name" value="P-loop containing nucleoside triphosphate hydrolases"/>
    <property type="match status" value="1"/>
</dbReference>
<gene>
    <name evidence="2" type="ORF">G7B40_009610</name>
</gene>
<organism evidence="2 3">
    <name type="scientific">Aetokthonos hydrillicola Thurmond2011</name>
    <dbReference type="NCBI Taxonomy" id="2712845"/>
    <lineage>
        <taxon>Bacteria</taxon>
        <taxon>Bacillati</taxon>
        <taxon>Cyanobacteriota</taxon>
        <taxon>Cyanophyceae</taxon>
        <taxon>Nostocales</taxon>
        <taxon>Hapalosiphonaceae</taxon>
        <taxon>Aetokthonos</taxon>
    </lineage>
</organism>
<accession>A0AAP5I525</accession>
<protein>
    <submittedName>
        <fullName evidence="2">ATP-binding protein</fullName>
    </submittedName>
</protein>